<evidence type="ECO:0000313" key="4">
    <source>
        <dbReference type="Proteomes" id="UP000254512"/>
    </source>
</evidence>
<dbReference type="AlphaFoldDB" id="A0A377HP79"/>
<dbReference type="Gene3D" id="3.40.50.10610">
    <property type="entry name" value="ABC-type transport auxiliary lipoprotein component"/>
    <property type="match status" value="1"/>
</dbReference>
<dbReference type="Proteomes" id="UP000254512">
    <property type="component" value="Unassembled WGS sequence"/>
</dbReference>
<name>A0A377HP79_GRIHO</name>
<dbReference type="EMBL" id="UGHD01000002">
    <property type="protein sequence ID" value="STO57843.1"/>
    <property type="molecule type" value="Genomic_DNA"/>
</dbReference>
<reference evidence="3 4" key="1">
    <citation type="submission" date="2018-06" db="EMBL/GenBank/DDBJ databases">
        <authorList>
            <consortium name="Pathogen Informatics"/>
            <person name="Doyle S."/>
        </authorList>
    </citation>
    <scope>NUCLEOTIDE SEQUENCE [LARGE SCALE GENOMIC DNA]</scope>
    <source>
        <strain evidence="3 4">NCTC11645</strain>
    </source>
</reference>
<dbReference type="InterPro" id="IPR005586">
    <property type="entry name" value="ABC_trans_aux"/>
</dbReference>
<dbReference type="RefSeq" id="WP_040528415.1">
    <property type="nucleotide sequence ID" value="NZ_CABMOB010000001.1"/>
</dbReference>
<evidence type="ECO:0000256" key="1">
    <source>
        <dbReference type="SAM" id="SignalP"/>
    </source>
</evidence>
<dbReference type="STRING" id="673.AL542_15325"/>
<feature type="chain" id="PRO_5017036835" evidence="1">
    <location>
        <begin position="24"/>
        <end position="192"/>
    </location>
</feature>
<sequence>MRKLSLFVISMLLLGCSSSVENATRFYVLPELDPVVVDRDESLPLMMVKKVELASYLESAGIVYRTSETEVIQARNNQWAESIRGQITQYLIQSLRQSQSKYWPVSSEAFNAESDDVTLRVSLDKFNGAFTGNAEVSGEWELVRENGAFVMSEVFSIEVPLEQDGYAALVSALSLGTQKLARDIAEKIAVRD</sequence>
<dbReference type="Pfam" id="PF03886">
    <property type="entry name" value="ABC_trans_aux"/>
    <property type="match status" value="1"/>
</dbReference>
<keyword evidence="1" id="KW-0732">Signal</keyword>
<dbReference type="PROSITE" id="PS51257">
    <property type="entry name" value="PROKAR_LIPOPROTEIN"/>
    <property type="match status" value="1"/>
</dbReference>
<accession>A0A377HP79</accession>
<evidence type="ECO:0000313" key="3">
    <source>
        <dbReference type="EMBL" id="STO57843.1"/>
    </source>
</evidence>
<evidence type="ECO:0000259" key="2">
    <source>
        <dbReference type="Pfam" id="PF03886"/>
    </source>
</evidence>
<feature type="signal peptide" evidence="1">
    <location>
        <begin position="1"/>
        <end position="23"/>
    </location>
</feature>
<proteinExistence type="predicted"/>
<protein>
    <submittedName>
        <fullName evidence="3">ABC-type uncharacterized transport system, auxiliary component</fullName>
    </submittedName>
</protein>
<dbReference type="SUPFAM" id="SSF159594">
    <property type="entry name" value="XCC0632-like"/>
    <property type="match status" value="1"/>
</dbReference>
<dbReference type="GeneID" id="58897313"/>
<dbReference type="KEGG" id="gho:AL542_15325"/>
<feature type="domain" description="ABC-type transport auxiliary lipoprotein component" evidence="2">
    <location>
        <begin position="27"/>
        <end position="185"/>
    </location>
</feature>
<gene>
    <name evidence="3" type="ORF">NCTC11645_02239</name>
</gene>
<organism evidence="3 4">
    <name type="scientific">Grimontia hollisae</name>
    <name type="common">Vibrio hollisae</name>
    <dbReference type="NCBI Taxonomy" id="673"/>
    <lineage>
        <taxon>Bacteria</taxon>
        <taxon>Pseudomonadati</taxon>
        <taxon>Pseudomonadota</taxon>
        <taxon>Gammaproteobacteria</taxon>
        <taxon>Vibrionales</taxon>
        <taxon>Vibrionaceae</taxon>
        <taxon>Grimontia</taxon>
    </lineage>
</organism>